<feature type="signal peptide" evidence="1">
    <location>
        <begin position="1"/>
        <end position="25"/>
    </location>
</feature>
<dbReference type="Proteomes" id="UP001239167">
    <property type="component" value="Unassembled WGS sequence"/>
</dbReference>
<evidence type="ECO:0000313" key="2">
    <source>
        <dbReference type="EMBL" id="MDQ0203263.1"/>
    </source>
</evidence>
<reference evidence="2 3" key="1">
    <citation type="submission" date="2023-07" db="EMBL/GenBank/DDBJ databases">
        <title>Genomic Encyclopedia of Type Strains, Phase IV (KMG-IV): sequencing the most valuable type-strain genomes for metagenomic binning, comparative biology and taxonomic classification.</title>
        <authorList>
            <person name="Goeker M."/>
        </authorList>
    </citation>
    <scope>NUCLEOTIDE SEQUENCE [LARGE SCALE GENOMIC DNA]</scope>
    <source>
        <strain evidence="2 3">DSM 16980</strain>
    </source>
</reference>
<organism evidence="2 3">
    <name type="scientific">Pectinatus haikarae</name>
    <dbReference type="NCBI Taxonomy" id="349096"/>
    <lineage>
        <taxon>Bacteria</taxon>
        <taxon>Bacillati</taxon>
        <taxon>Bacillota</taxon>
        <taxon>Negativicutes</taxon>
        <taxon>Selenomonadales</taxon>
        <taxon>Selenomonadaceae</taxon>
        <taxon>Pectinatus</taxon>
    </lineage>
</organism>
<proteinExistence type="predicted"/>
<evidence type="ECO:0000313" key="3">
    <source>
        <dbReference type="Proteomes" id="UP001239167"/>
    </source>
</evidence>
<dbReference type="RefSeq" id="WP_196604098.1">
    <property type="nucleotide sequence ID" value="NZ_CP116940.1"/>
</dbReference>
<accession>A0ABT9Y6K1</accession>
<keyword evidence="3" id="KW-1185">Reference proteome</keyword>
<evidence type="ECO:0000256" key="1">
    <source>
        <dbReference type="SAM" id="SignalP"/>
    </source>
</evidence>
<comment type="caution">
    <text evidence="2">The sequence shown here is derived from an EMBL/GenBank/DDBJ whole genome shotgun (WGS) entry which is preliminary data.</text>
</comment>
<feature type="chain" id="PRO_5045881317" evidence="1">
    <location>
        <begin position="26"/>
        <end position="89"/>
    </location>
</feature>
<gene>
    <name evidence="2" type="ORF">J2S01_000979</name>
</gene>
<sequence>MKGKKLIVAICAALAIGMASITAFAATARETGNAGIVAKLTNRSVDSVLTESYQQNKSFAQIADEAGKLSDFKKIKTEDTAVFTHPDLR</sequence>
<protein>
    <submittedName>
        <fullName evidence="2">Flp pilus assembly protein CpaB</fullName>
    </submittedName>
</protein>
<dbReference type="EMBL" id="JAUSUE010000005">
    <property type="protein sequence ID" value="MDQ0203263.1"/>
    <property type="molecule type" value="Genomic_DNA"/>
</dbReference>
<keyword evidence="1" id="KW-0732">Signal</keyword>
<name>A0ABT9Y6K1_9FIRM</name>